<evidence type="ECO:0000256" key="2">
    <source>
        <dbReference type="ARBA" id="ARBA00022475"/>
    </source>
</evidence>
<keyword evidence="3" id="KW-0328">Glycosyltransferase</keyword>
<keyword evidence="5 8" id="KW-0812">Transmembrane</keyword>
<feature type="transmembrane region" description="Helical" evidence="8">
    <location>
        <begin position="313"/>
        <end position="333"/>
    </location>
</feature>
<feature type="transmembrane region" description="Helical" evidence="8">
    <location>
        <begin position="223"/>
        <end position="247"/>
    </location>
</feature>
<evidence type="ECO:0000313" key="10">
    <source>
        <dbReference type="Proteomes" id="UP000696413"/>
    </source>
</evidence>
<evidence type="ECO:0000313" key="9">
    <source>
        <dbReference type="EMBL" id="MBU8825551.1"/>
    </source>
</evidence>
<feature type="transmembrane region" description="Helical" evidence="8">
    <location>
        <begin position="95"/>
        <end position="114"/>
    </location>
</feature>
<evidence type="ECO:0000256" key="6">
    <source>
        <dbReference type="ARBA" id="ARBA00022989"/>
    </source>
</evidence>
<feature type="transmembrane region" description="Helical" evidence="8">
    <location>
        <begin position="339"/>
        <end position="364"/>
    </location>
</feature>
<feature type="transmembrane region" description="Helical" evidence="8">
    <location>
        <begin position="63"/>
        <end position="88"/>
    </location>
</feature>
<organism evidence="9 10">
    <name type="scientific">Mycolicibacterium goodii</name>
    <name type="common">Mycobacterium goodii</name>
    <dbReference type="NCBI Taxonomy" id="134601"/>
    <lineage>
        <taxon>Bacteria</taxon>
        <taxon>Bacillati</taxon>
        <taxon>Actinomycetota</taxon>
        <taxon>Actinomycetes</taxon>
        <taxon>Mycobacteriales</taxon>
        <taxon>Mycobacteriaceae</taxon>
        <taxon>Mycolicibacterium</taxon>
    </lineage>
</organism>
<dbReference type="PANTHER" id="PTHR33908">
    <property type="entry name" value="MANNOSYLTRANSFERASE YKCB-RELATED"/>
    <property type="match status" value="1"/>
</dbReference>
<comment type="subcellular location">
    <subcellularLocation>
        <location evidence="1">Cell membrane</location>
        <topology evidence="1">Multi-pass membrane protein</topology>
    </subcellularLocation>
</comment>
<keyword evidence="6 8" id="KW-1133">Transmembrane helix</keyword>
<evidence type="ECO:0000256" key="8">
    <source>
        <dbReference type="SAM" id="Phobius"/>
    </source>
</evidence>
<proteinExistence type="predicted"/>
<evidence type="ECO:0000256" key="1">
    <source>
        <dbReference type="ARBA" id="ARBA00004651"/>
    </source>
</evidence>
<dbReference type="InterPro" id="IPR050297">
    <property type="entry name" value="LipidA_mod_glycosyltrf_83"/>
</dbReference>
<gene>
    <name evidence="9" type="ORF">KL859_22105</name>
</gene>
<keyword evidence="2" id="KW-1003">Cell membrane</keyword>
<keyword evidence="4" id="KW-0808">Transferase</keyword>
<accession>A0ABS6HTF1</accession>
<evidence type="ECO:0000256" key="5">
    <source>
        <dbReference type="ARBA" id="ARBA00022692"/>
    </source>
</evidence>
<evidence type="ECO:0000256" key="7">
    <source>
        <dbReference type="ARBA" id="ARBA00023136"/>
    </source>
</evidence>
<dbReference type="RefSeq" id="WP_073680296.1">
    <property type="nucleotide sequence ID" value="NZ_JAHBOJ010000011.1"/>
</dbReference>
<keyword evidence="10" id="KW-1185">Reference proteome</keyword>
<feature type="transmembrane region" description="Helical" evidence="8">
    <location>
        <begin position="279"/>
        <end position="301"/>
    </location>
</feature>
<dbReference type="Proteomes" id="UP000696413">
    <property type="component" value="Unassembled WGS sequence"/>
</dbReference>
<keyword evidence="7 8" id="KW-0472">Membrane</keyword>
<name>A0ABS6HTF1_MYCGD</name>
<feature type="transmembrane region" description="Helical" evidence="8">
    <location>
        <begin position="385"/>
        <end position="406"/>
    </location>
</feature>
<dbReference type="EMBL" id="JAHBOM010000017">
    <property type="protein sequence ID" value="MBU8825551.1"/>
    <property type="molecule type" value="Genomic_DNA"/>
</dbReference>
<feature type="transmembrane region" description="Helical" evidence="8">
    <location>
        <begin position="189"/>
        <end position="211"/>
    </location>
</feature>
<dbReference type="PANTHER" id="PTHR33908:SF11">
    <property type="entry name" value="MEMBRANE PROTEIN"/>
    <property type="match status" value="1"/>
</dbReference>
<protein>
    <submittedName>
        <fullName evidence="9">ABC transporter</fullName>
    </submittedName>
</protein>
<feature type="transmembrane region" description="Helical" evidence="8">
    <location>
        <begin position="15"/>
        <end position="34"/>
    </location>
</feature>
<evidence type="ECO:0000256" key="4">
    <source>
        <dbReference type="ARBA" id="ARBA00022679"/>
    </source>
</evidence>
<sequence>MTADSAARRRVDRRLKAAVFVVCFAFYVAAGYWLQVRNGYIMGDTLSRVVATQSVVFSRDPHLAAIGFIFTPVAAMVQIPAILFVPLWPDIAARAFSGTIMSAAFMAGGATQILGMGTDRGLPRTYSVVITALFALNPMIVFYGSNGMSEAPFIFFMTWAVRRLIMWMVDDDVHHLVAAGGIAMGLAYLTRYDALACIAAAGVLVGVTTYLRARRPPRLRRAILDMLIISGPGVLAFLGWAAAGWLITGEAFAQFTSQYGNTAILEQSGQTAPNFADGLGFAATCTGLLAPTLLPLALWVVVRRWGRPNWQVVIVPLAVFGAALVFQSVSYATGSTFPFLRFFIVSIPLTACLAMLAVPDGVFVTPIRRGRHAPPVAPTPPRRSAVTCVVVAVVVALGIPVTVIGMGQQKYAPQEFGLGAVLSPDPNNTSAKKAVEHRIARTFSTERKIAAYLDGLGLPDSSVITDTVYGFGVLAASSRPKVFVIPSDPDFTELLNTPTESGIRYLLAVPPLGRGASDALNLRYPTLYDTGAEIGTLELEIPNDGDGQPDWRLYRVFEPVIGS</sequence>
<comment type="caution">
    <text evidence="9">The sequence shown here is derived from an EMBL/GenBank/DDBJ whole genome shotgun (WGS) entry which is preliminary data.</text>
</comment>
<evidence type="ECO:0000256" key="3">
    <source>
        <dbReference type="ARBA" id="ARBA00022676"/>
    </source>
</evidence>
<reference evidence="9 10" key="1">
    <citation type="submission" date="2021-05" db="EMBL/GenBank/DDBJ databases">
        <title>Draft Genome Sequences of Clinical Respiratory Isolates of Mycobacterium goodii Recovered in Ireland.</title>
        <authorList>
            <person name="Flanagan P.R."/>
            <person name="Mok S."/>
            <person name="Roycroft E."/>
            <person name="Rogers T.R."/>
            <person name="Fitzgibbon M."/>
        </authorList>
    </citation>
    <scope>NUCLEOTIDE SEQUENCE [LARGE SCALE GENOMIC DNA]</scope>
    <source>
        <strain evidence="9 10">14IE55</strain>
    </source>
</reference>